<evidence type="ECO:0000313" key="4">
    <source>
        <dbReference type="Proteomes" id="UP000001876"/>
    </source>
</evidence>
<dbReference type="AlphaFoldDB" id="C1N449"/>
<evidence type="ECO:0000256" key="1">
    <source>
        <dbReference type="ARBA" id="ARBA00007797"/>
    </source>
</evidence>
<sequence>EKSLERDMSEAAGRMDNAAKRKLQSKMLLATFEMYFRVLKNAASPVPAKRLPLMTPALIGLGKFTHLISVNFMEDLMEVFRKLLAGDALSADQKARTLLCACEILSGHGEALHVDTGEFHRQLYAMLAKPSDWTGGGDDDAKLDAGALRIKTLQRFLAGYKQVDQNRVAAFAKRLAGTALASEAGEAVGALGVARQLLAAYPKTRCLLENEKVGVGAFDPNLDDPETCVGLAAVLWDLSLLRSHYHPAVAAAASEVAGMPLQGAVATALGSHAPAELARLHSTTRGTFRPAI</sequence>
<dbReference type="GO" id="GO:0006270">
    <property type="term" value="P:DNA replication initiation"/>
    <property type="evidence" value="ECO:0007669"/>
    <property type="project" value="TreeGrafter"/>
</dbReference>
<dbReference type="KEGG" id="mpp:MICPUCDRAFT_4239"/>
<comment type="similarity">
    <text evidence="1">Belongs to the CBF/MAK21 family.</text>
</comment>
<dbReference type="STRING" id="564608.C1N449"/>
<dbReference type="Pfam" id="PF03914">
    <property type="entry name" value="CBF"/>
    <property type="match status" value="1"/>
</dbReference>
<dbReference type="GO" id="GO:0003682">
    <property type="term" value="F:chromatin binding"/>
    <property type="evidence" value="ECO:0007669"/>
    <property type="project" value="TreeGrafter"/>
</dbReference>
<dbReference type="RefSeq" id="XP_003062484.1">
    <property type="nucleotide sequence ID" value="XM_003062438.1"/>
</dbReference>
<feature type="domain" description="CCAAT-binding factor" evidence="2">
    <location>
        <begin position="98"/>
        <end position="253"/>
    </location>
</feature>
<dbReference type="Proteomes" id="UP000001876">
    <property type="component" value="Unassembled WGS sequence"/>
</dbReference>
<dbReference type="InterPro" id="IPR005612">
    <property type="entry name" value="CCAAT-binding_factor"/>
</dbReference>
<dbReference type="OrthoDB" id="496971at2759"/>
<dbReference type="InterPro" id="IPR016903">
    <property type="entry name" value="Nucleolar_cplx-assoc_3"/>
</dbReference>
<protein>
    <submittedName>
        <fullName evidence="3">Predicted protein</fullName>
    </submittedName>
</protein>
<dbReference type="eggNOG" id="KOG2153">
    <property type="taxonomic scope" value="Eukaryota"/>
</dbReference>
<name>C1N449_MICPC</name>
<gene>
    <name evidence="3" type="ORF">MICPUCDRAFT_4239</name>
</gene>
<dbReference type="PANTHER" id="PTHR14428:SF5">
    <property type="entry name" value="NUCLEOLAR COMPLEX PROTEIN 3 HOMOLOG"/>
    <property type="match status" value="1"/>
</dbReference>
<dbReference type="GO" id="GO:0005730">
    <property type="term" value="C:nucleolus"/>
    <property type="evidence" value="ECO:0007669"/>
    <property type="project" value="TreeGrafter"/>
</dbReference>
<organism evidence="4">
    <name type="scientific">Micromonas pusilla (strain CCMP1545)</name>
    <name type="common">Picoplanktonic green alga</name>
    <dbReference type="NCBI Taxonomy" id="564608"/>
    <lineage>
        <taxon>Eukaryota</taxon>
        <taxon>Viridiplantae</taxon>
        <taxon>Chlorophyta</taxon>
        <taxon>Mamiellophyceae</taxon>
        <taxon>Mamiellales</taxon>
        <taxon>Mamiellaceae</taxon>
        <taxon>Micromonas</taxon>
    </lineage>
</organism>
<keyword evidence="4" id="KW-1185">Reference proteome</keyword>
<feature type="non-terminal residue" evidence="3">
    <location>
        <position position="1"/>
    </location>
</feature>
<dbReference type="EMBL" id="GG663746">
    <property type="protein sequence ID" value="EEH53303.1"/>
    <property type="molecule type" value="Genomic_DNA"/>
</dbReference>
<evidence type="ECO:0000313" key="3">
    <source>
        <dbReference type="EMBL" id="EEH53303.1"/>
    </source>
</evidence>
<accession>C1N449</accession>
<feature type="non-terminal residue" evidence="3">
    <location>
        <position position="292"/>
    </location>
</feature>
<reference evidence="3 4" key="1">
    <citation type="journal article" date="2009" name="Science">
        <title>Green evolution and dynamic adaptations revealed by genomes of the marine picoeukaryotes Micromonas.</title>
        <authorList>
            <person name="Worden A.Z."/>
            <person name="Lee J.H."/>
            <person name="Mock T."/>
            <person name="Rouze P."/>
            <person name="Simmons M.P."/>
            <person name="Aerts A.L."/>
            <person name="Allen A.E."/>
            <person name="Cuvelier M.L."/>
            <person name="Derelle E."/>
            <person name="Everett M.V."/>
            <person name="Foulon E."/>
            <person name="Grimwood J."/>
            <person name="Gundlach H."/>
            <person name="Henrissat B."/>
            <person name="Napoli C."/>
            <person name="McDonald S.M."/>
            <person name="Parker M.S."/>
            <person name="Rombauts S."/>
            <person name="Salamov A."/>
            <person name="Von Dassow P."/>
            <person name="Badger J.H."/>
            <person name="Coutinho P.M."/>
            <person name="Demir E."/>
            <person name="Dubchak I."/>
            <person name="Gentemann C."/>
            <person name="Eikrem W."/>
            <person name="Gready J.E."/>
            <person name="John U."/>
            <person name="Lanier W."/>
            <person name="Lindquist E.A."/>
            <person name="Lucas S."/>
            <person name="Mayer K.F."/>
            <person name="Moreau H."/>
            <person name="Not F."/>
            <person name="Otillar R."/>
            <person name="Panaud O."/>
            <person name="Pangilinan J."/>
            <person name="Paulsen I."/>
            <person name="Piegu B."/>
            <person name="Poliakov A."/>
            <person name="Robbens S."/>
            <person name="Schmutz J."/>
            <person name="Toulza E."/>
            <person name="Wyss T."/>
            <person name="Zelensky A."/>
            <person name="Zhou K."/>
            <person name="Armbrust E.V."/>
            <person name="Bhattacharya D."/>
            <person name="Goodenough U.W."/>
            <person name="Van de Peer Y."/>
            <person name="Grigoriev I.V."/>
        </authorList>
    </citation>
    <scope>NUCLEOTIDE SEQUENCE [LARGE SCALE GENOMIC DNA]</scope>
    <source>
        <strain evidence="3 4">CCMP1545</strain>
    </source>
</reference>
<evidence type="ECO:0000259" key="2">
    <source>
        <dbReference type="Pfam" id="PF03914"/>
    </source>
</evidence>
<proteinExistence type="inferred from homology"/>
<dbReference type="GeneID" id="9687924"/>
<dbReference type="PANTHER" id="PTHR14428">
    <property type="entry name" value="NUCLEOLAR COMPLEX PROTEIN 3"/>
    <property type="match status" value="1"/>
</dbReference>